<name>A0A5C1NK69_9GAMM</name>
<feature type="signal peptide" evidence="1">
    <location>
        <begin position="1"/>
        <end position="28"/>
    </location>
</feature>
<keyword evidence="3" id="KW-1185">Reference proteome</keyword>
<protein>
    <submittedName>
        <fullName evidence="2">PRC-barrel domain containing protein</fullName>
    </submittedName>
</protein>
<dbReference type="OrthoDB" id="6182585at2"/>
<dbReference type="KEGG" id="hbh:E4T21_15205"/>
<dbReference type="Proteomes" id="UP000324285">
    <property type="component" value="Chromosome"/>
</dbReference>
<keyword evidence="1" id="KW-0732">Signal</keyword>
<sequence>MIHKAPLTRLISAMIMAGGLSIAFQTQADDSNQGLYSANELIDAKVYTSDSQEEPVAEVEDILLDNAMTLQAIVIAPDELLHLDEKQYVINKDNFSVDTLEGDSLSDIEYVVYLGMDKADISHQPEYTETWWNQSRERAQEAWDKTAEGAKSAWETTREATSSVLKSAGEALQNAADKAAN</sequence>
<evidence type="ECO:0000313" key="3">
    <source>
        <dbReference type="Proteomes" id="UP000324285"/>
    </source>
</evidence>
<gene>
    <name evidence="2" type="ORF">E4T21_15205</name>
</gene>
<dbReference type="EMBL" id="CP038437">
    <property type="protein sequence ID" value="QEM84132.1"/>
    <property type="molecule type" value="Genomic_DNA"/>
</dbReference>
<dbReference type="Gene3D" id="1.10.287.700">
    <property type="entry name" value="Helix hairpin bin"/>
    <property type="match status" value="1"/>
</dbReference>
<reference evidence="2" key="1">
    <citation type="submission" date="2021-02" db="EMBL/GenBank/DDBJ databases">
        <title>Strain Y2R2, a novel species of the genus Halomonas.</title>
        <authorList>
            <person name="Huang H."/>
        </authorList>
    </citation>
    <scope>NUCLEOTIDE SEQUENCE</scope>
    <source>
        <strain evidence="2">Y2R2</strain>
    </source>
</reference>
<proteinExistence type="predicted"/>
<evidence type="ECO:0000313" key="2">
    <source>
        <dbReference type="EMBL" id="QEM84132.1"/>
    </source>
</evidence>
<dbReference type="AlphaFoldDB" id="A0A5C1NK69"/>
<feature type="chain" id="PRO_5022949466" evidence="1">
    <location>
        <begin position="29"/>
        <end position="181"/>
    </location>
</feature>
<organism evidence="2 3">
    <name type="scientific">Halomonas binhaiensis</name>
    <dbReference type="NCBI Taxonomy" id="2562282"/>
    <lineage>
        <taxon>Bacteria</taxon>
        <taxon>Pseudomonadati</taxon>
        <taxon>Pseudomonadota</taxon>
        <taxon>Gammaproteobacteria</taxon>
        <taxon>Oceanospirillales</taxon>
        <taxon>Halomonadaceae</taxon>
        <taxon>Halomonas</taxon>
    </lineage>
</organism>
<evidence type="ECO:0000256" key="1">
    <source>
        <dbReference type="SAM" id="SignalP"/>
    </source>
</evidence>
<accession>A0A5C1NK69</accession>
<dbReference type="Gene3D" id="2.30.30.240">
    <property type="entry name" value="PRC-barrel domain"/>
    <property type="match status" value="1"/>
</dbReference>